<dbReference type="GO" id="GO:0003677">
    <property type="term" value="F:DNA binding"/>
    <property type="evidence" value="ECO:0007669"/>
    <property type="project" value="UniProtKB-KW"/>
</dbReference>
<dbReference type="AlphaFoldDB" id="A0A2S6HYN3"/>
<dbReference type="InterPro" id="IPR039425">
    <property type="entry name" value="RNA_pol_sigma-70-like"/>
</dbReference>
<dbReference type="Pfam" id="PF04542">
    <property type="entry name" value="Sigma70_r2"/>
    <property type="match status" value="1"/>
</dbReference>
<gene>
    <name evidence="8" type="ORF">BXY41_101342</name>
</gene>
<accession>A0A2S6HYN3</accession>
<sequence length="159" mass="19120">MWEMDGIYKEYADLIYKYLFSLSLNAHTAEELTQETFYRAMLSIHTYNGNCRMSTWLCQIAKHLWYQELDKNRRKKTEPLDETFPDYSKSVESTVIDKQDKMSIYRMLHNLPEPMREVMYLRLSGELSFREIGELLNQSETWARVTFYRGKKKLMEGLE</sequence>
<dbReference type="InterPro" id="IPR013249">
    <property type="entry name" value="RNA_pol_sigma70_r4_t2"/>
</dbReference>
<organism evidence="8 9">
    <name type="scientific">Lacrimispora xylanisolvens</name>
    <dbReference type="NCBI Taxonomy" id="384636"/>
    <lineage>
        <taxon>Bacteria</taxon>
        <taxon>Bacillati</taxon>
        <taxon>Bacillota</taxon>
        <taxon>Clostridia</taxon>
        <taxon>Lachnospirales</taxon>
        <taxon>Lachnospiraceae</taxon>
        <taxon>Lacrimispora</taxon>
    </lineage>
</organism>
<evidence type="ECO:0000256" key="1">
    <source>
        <dbReference type="ARBA" id="ARBA00010641"/>
    </source>
</evidence>
<dbReference type="Gene3D" id="1.10.1740.10">
    <property type="match status" value="1"/>
</dbReference>
<dbReference type="EMBL" id="PTJA01000001">
    <property type="protein sequence ID" value="PPK83279.1"/>
    <property type="molecule type" value="Genomic_DNA"/>
</dbReference>
<evidence type="ECO:0000259" key="6">
    <source>
        <dbReference type="Pfam" id="PF04542"/>
    </source>
</evidence>
<dbReference type="OrthoDB" id="1027298at2"/>
<dbReference type="GO" id="GO:0016987">
    <property type="term" value="F:sigma factor activity"/>
    <property type="evidence" value="ECO:0007669"/>
    <property type="project" value="UniProtKB-KW"/>
</dbReference>
<feature type="domain" description="RNA polymerase sigma factor 70 region 4 type 2" evidence="7">
    <location>
        <begin position="102"/>
        <end position="154"/>
    </location>
</feature>
<name>A0A2S6HYN3_9FIRM</name>
<proteinExistence type="inferred from homology"/>
<evidence type="ECO:0000313" key="8">
    <source>
        <dbReference type="EMBL" id="PPK83279.1"/>
    </source>
</evidence>
<dbReference type="PANTHER" id="PTHR43133">
    <property type="entry name" value="RNA POLYMERASE ECF-TYPE SIGMA FACTO"/>
    <property type="match status" value="1"/>
</dbReference>
<evidence type="ECO:0000259" key="7">
    <source>
        <dbReference type="Pfam" id="PF08281"/>
    </source>
</evidence>
<dbReference type="PANTHER" id="PTHR43133:SF52">
    <property type="entry name" value="ECF RNA POLYMERASE SIGMA FACTOR SIGL"/>
    <property type="match status" value="1"/>
</dbReference>
<keyword evidence="4" id="KW-0238">DNA-binding</keyword>
<dbReference type="InterPro" id="IPR007627">
    <property type="entry name" value="RNA_pol_sigma70_r2"/>
</dbReference>
<dbReference type="SUPFAM" id="SSF88946">
    <property type="entry name" value="Sigma2 domain of RNA polymerase sigma factors"/>
    <property type="match status" value="1"/>
</dbReference>
<dbReference type="Proteomes" id="UP000237749">
    <property type="component" value="Unassembled WGS sequence"/>
</dbReference>
<evidence type="ECO:0000313" key="9">
    <source>
        <dbReference type="Proteomes" id="UP000237749"/>
    </source>
</evidence>
<keyword evidence="5" id="KW-0804">Transcription</keyword>
<dbReference type="InterPro" id="IPR013324">
    <property type="entry name" value="RNA_pol_sigma_r3/r4-like"/>
</dbReference>
<evidence type="ECO:0000256" key="5">
    <source>
        <dbReference type="ARBA" id="ARBA00023163"/>
    </source>
</evidence>
<evidence type="ECO:0000256" key="4">
    <source>
        <dbReference type="ARBA" id="ARBA00023125"/>
    </source>
</evidence>
<dbReference type="Gene3D" id="1.10.10.10">
    <property type="entry name" value="Winged helix-like DNA-binding domain superfamily/Winged helix DNA-binding domain"/>
    <property type="match status" value="1"/>
</dbReference>
<evidence type="ECO:0000256" key="3">
    <source>
        <dbReference type="ARBA" id="ARBA00023082"/>
    </source>
</evidence>
<dbReference type="NCBIfam" id="TIGR02937">
    <property type="entry name" value="sigma70-ECF"/>
    <property type="match status" value="1"/>
</dbReference>
<dbReference type="GO" id="GO:0006352">
    <property type="term" value="P:DNA-templated transcription initiation"/>
    <property type="evidence" value="ECO:0007669"/>
    <property type="project" value="InterPro"/>
</dbReference>
<dbReference type="InterPro" id="IPR036388">
    <property type="entry name" value="WH-like_DNA-bd_sf"/>
</dbReference>
<dbReference type="Pfam" id="PF08281">
    <property type="entry name" value="Sigma70_r4_2"/>
    <property type="match status" value="1"/>
</dbReference>
<keyword evidence="9" id="KW-1185">Reference proteome</keyword>
<dbReference type="InterPro" id="IPR013325">
    <property type="entry name" value="RNA_pol_sigma_r2"/>
</dbReference>
<feature type="domain" description="RNA polymerase sigma-70 region 2" evidence="6">
    <location>
        <begin position="7"/>
        <end position="74"/>
    </location>
</feature>
<reference evidence="8 9" key="1">
    <citation type="submission" date="2018-02" db="EMBL/GenBank/DDBJ databases">
        <title>Genomic Encyclopedia of Archaeal and Bacterial Type Strains, Phase II (KMG-II): from individual species to whole genera.</title>
        <authorList>
            <person name="Goeker M."/>
        </authorList>
    </citation>
    <scope>NUCLEOTIDE SEQUENCE [LARGE SCALE GENOMIC DNA]</scope>
    <source>
        <strain evidence="8 9">DSM 3808</strain>
    </source>
</reference>
<comment type="similarity">
    <text evidence="1">Belongs to the sigma-70 factor family. ECF subfamily.</text>
</comment>
<protein>
    <submittedName>
        <fullName evidence="8">RNA polymerase sigma-70 factor (ECF subfamily)</fullName>
    </submittedName>
</protein>
<evidence type="ECO:0000256" key="2">
    <source>
        <dbReference type="ARBA" id="ARBA00023015"/>
    </source>
</evidence>
<keyword evidence="3" id="KW-0731">Sigma factor</keyword>
<keyword evidence="2" id="KW-0805">Transcription regulation</keyword>
<dbReference type="InterPro" id="IPR014284">
    <property type="entry name" value="RNA_pol_sigma-70_dom"/>
</dbReference>
<comment type="caution">
    <text evidence="8">The sequence shown here is derived from an EMBL/GenBank/DDBJ whole genome shotgun (WGS) entry which is preliminary data.</text>
</comment>
<dbReference type="SUPFAM" id="SSF88659">
    <property type="entry name" value="Sigma3 and sigma4 domains of RNA polymerase sigma factors"/>
    <property type="match status" value="1"/>
</dbReference>